<dbReference type="Pfam" id="PF08524">
    <property type="entry name" value="rRNA_processing"/>
    <property type="match status" value="1"/>
</dbReference>
<dbReference type="STRING" id="105984.A0A427XUU2"/>
<feature type="compositionally biased region" description="Basic residues" evidence="3">
    <location>
        <begin position="96"/>
        <end position="105"/>
    </location>
</feature>
<feature type="compositionally biased region" description="Basic and acidic residues" evidence="3">
    <location>
        <begin position="180"/>
        <end position="196"/>
    </location>
</feature>
<gene>
    <name evidence="4" type="ORF">EHS24_007613</name>
</gene>
<evidence type="ECO:0000256" key="3">
    <source>
        <dbReference type="SAM" id="MobiDB-lite"/>
    </source>
</evidence>
<feature type="compositionally biased region" description="Low complexity" evidence="3">
    <location>
        <begin position="135"/>
        <end position="152"/>
    </location>
</feature>
<comment type="caution">
    <text evidence="4">The sequence shown here is derived from an EMBL/GenBank/DDBJ whole genome shotgun (WGS) entry which is preliminary data.</text>
</comment>
<dbReference type="OrthoDB" id="2135053at2759"/>
<evidence type="ECO:0000313" key="4">
    <source>
        <dbReference type="EMBL" id="RSH82624.1"/>
    </source>
</evidence>
<dbReference type="GeneID" id="39592156"/>
<comment type="similarity">
    <text evidence="1">Belongs to the FYV7 family.</text>
</comment>
<dbReference type="PANTHER" id="PTHR41805:SF1">
    <property type="entry name" value="RRNA-PROCESSING PROTEIN FYV7"/>
    <property type="match status" value="1"/>
</dbReference>
<organism evidence="4 5">
    <name type="scientific">Apiotrichum porosum</name>
    <dbReference type="NCBI Taxonomy" id="105984"/>
    <lineage>
        <taxon>Eukaryota</taxon>
        <taxon>Fungi</taxon>
        <taxon>Dikarya</taxon>
        <taxon>Basidiomycota</taxon>
        <taxon>Agaricomycotina</taxon>
        <taxon>Tremellomycetes</taxon>
        <taxon>Trichosporonales</taxon>
        <taxon>Trichosporonaceae</taxon>
        <taxon>Apiotrichum</taxon>
    </lineage>
</organism>
<proteinExistence type="inferred from homology"/>
<feature type="compositionally biased region" description="Acidic residues" evidence="3">
    <location>
        <begin position="123"/>
        <end position="134"/>
    </location>
</feature>
<keyword evidence="5" id="KW-1185">Reference proteome</keyword>
<evidence type="ECO:0000313" key="5">
    <source>
        <dbReference type="Proteomes" id="UP000279236"/>
    </source>
</evidence>
<dbReference type="AlphaFoldDB" id="A0A427XUU2"/>
<dbReference type="Proteomes" id="UP000279236">
    <property type="component" value="Unassembled WGS sequence"/>
</dbReference>
<feature type="compositionally biased region" description="Basic and acidic residues" evidence="3">
    <location>
        <begin position="160"/>
        <end position="171"/>
    </location>
</feature>
<feature type="compositionally biased region" description="Low complexity" evidence="3">
    <location>
        <begin position="205"/>
        <end position="215"/>
    </location>
</feature>
<sequence length="298" mass="31941">MPRVTRKQKDGGKPDHKKKTSSAGASQRSGFRVGPSHAPKDAYLGKARKIKAELIEKAKIKKQYAKVLQKEGLSSGRLGDGSRRRGERDAGEVKSKTKNTAKGKGKAAPSGSDDEGKAGGALDDSDYDSDDDMLGAEGAAFAKAMRAAARGRAGSEEPAQEPKLHGDEKRMGRAGPAPGDKPHRERGGKGDRDFASRGKGKFSSDRNNNSNPNDRQGGRRPFKRDDAPHAASAARARGVLSPEPTVAPKEGSMRTLKKEAFGKFQRAPTAKTNATGRKGQPNMSARMDMLLEKIRRTK</sequence>
<dbReference type="InterPro" id="IPR013730">
    <property type="entry name" value="Fyv7/TAP26"/>
</dbReference>
<feature type="region of interest" description="Disordered" evidence="3">
    <location>
        <begin position="1"/>
        <end position="44"/>
    </location>
</feature>
<protein>
    <recommendedName>
        <fullName evidence="2">rRNA-processing protein FYV7</fullName>
    </recommendedName>
</protein>
<feature type="region of interest" description="Disordered" evidence="3">
    <location>
        <begin position="67"/>
        <end position="285"/>
    </location>
</feature>
<dbReference type="RefSeq" id="XP_028476856.1">
    <property type="nucleotide sequence ID" value="XM_028622963.1"/>
</dbReference>
<name>A0A427XUU2_9TREE</name>
<dbReference type="PANTHER" id="PTHR41805">
    <property type="entry name" value="EXPRESSED PROTEIN"/>
    <property type="match status" value="1"/>
</dbReference>
<feature type="compositionally biased region" description="Basic and acidic residues" evidence="3">
    <location>
        <begin position="80"/>
        <end position="95"/>
    </location>
</feature>
<accession>A0A427XUU2</accession>
<dbReference type="EMBL" id="RSCE01000005">
    <property type="protein sequence ID" value="RSH82624.1"/>
    <property type="molecule type" value="Genomic_DNA"/>
</dbReference>
<evidence type="ECO:0000256" key="1">
    <source>
        <dbReference type="ARBA" id="ARBA00006800"/>
    </source>
</evidence>
<reference evidence="4 5" key="1">
    <citation type="submission" date="2018-11" db="EMBL/GenBank/DDBJ databases">
        <title>Genome sequence of Apiotrichum porosum DSM 27194.</title>
        <authorList>
            <person name="Aliyu H."/>
            <person name="Gorte O."/>
            <person name="Ochsenreither K."/>
        </authorList>
    </citation>
    <scope>NUCLEOTIDE SEQUENCE [LARGE SCALE GENOMIC DNA]</scope>
    <source>
        <strain evidence="4 5">DSM 27194</strain>
    </source>
</reference>
<evidence type="ECO:0000256" key="2">
    <source>
        <dbReference type="ARBA" id="ARBA00018780"/>
    </source>
</evidence>